<dbReference type="EnsemblMetazoa" id="Aqu2.1.40225_001">
    <property type="protein sequence ID" value="Aqu2.1.40225_001"/>
    <property type="gene ID" value="Aqu2.1.40225"/>
</dbReference>
<feature type="region of interest" description="Disordered" evidence="7">
    <location>
        <begin position="61"/>
        <end position="90"/>
    </location>
</feature>
<evidence type="ECO:0000256" key="3">
    <source>
        <dbReference type="ARBA" id="ARBA00022490"/>
    </source>
</evidence>
<keyword evidence="3" id="KW-0963">Cytoplasm</keyword>
<dbReference type="OMA" id="HICEMIP"/>
<dbReference type="InterPro" id="IPR036521">
    <property type="entry name" value="SRP19-like_sf"/>
</dbReference>
<dbReference type="PANTHER" id="PTHR17453:SF0">
    <property type="entry name" value="SIGNAL RECOGNITION PARTICLE 19 KDA PROTEIN"/>
    <property type="match status" value="1"/>
</dbReference>
<proteinExistence type="inferred from homology"/>
<evidence type="ECO:0000313" key="8">
    <source>
        <dbReference type="EnsemblMetazoa" id="Aqu2.1.40225_001"/>
    </source>
</evidence>
<name>A0A1X7VK78_AMPQE</name>
<evidence type="ECO:0000256" key="5">
    <source>
        <dbReference type="ARBA" id="ARBA00023274"/>
    </source>
</evidence>
<sequence length="90" mass="10302">MALGIFLKWKAKQYPREHSRDHLHSGRVRVQLVNSEGKPFVSEYKTRKDVLFLVCEQIPKLKSRHSRGSEATGDSQGQSGASSKKKRKHK</sequence>
<evidence type="ECO:0000256" key="1">
    <source>
        <dbReference type="ARBA" id="ARBA00004496"/>
    </source>
</evidence>
<dbReference type="STRING" id="400682.A0A1X7VK78"/>
<organism evidence="8">
    <name type="scientific">Amphimedon queenslandica</name>
    <name type="common">Sponge</name>
    <dbReference type="NCBI Taxonomy" id="400682"/>
    <lineage>
        <taxon>Eukaryota</taxon>
        <taxon>Metazoa</taxon>
        <taxon>Porifera</taxon>
        <taxon>Demospongiae</taxon>
        <taxon>Heteroscleromorpha</taxon>
        <taxon>Haplosclerida</taxon>
        <taxon>Niphatidae</taxon>
        <taxon>Amphimedon</taxon>
    </lineage>
</organism>
<comment type="function">
    <text evidence="6">Component of the signal recognition particle (SRP) complex, a ribonucleoprotein complex that mediates the cotranslational targeting of secretory and membrane proteins to the endoplasmic reticulum (ER). Binds directly to 7SL RNA. Mediates binding of SRP54 to the SRP complex.</text>
</comment>
<keyword evidence="4" id="KW-0733">Signal recognition particle</keyword>
<dbReference type="InParanoid" id="A0A1X7VK78"/>
<dbReference type="InterPro" id="IPR002778">
    <property type="entry name" value="Signal_recog_particle_SRP19"/>
</dbReference>
<dbReference type="GO" id="GO:0005786">
    <property type="term" value="C:signal recognition particle, endoplasmic reticulum targeting"/>
    <property type="evidence" value="ECO:0007669"/>
    <property type="project" value="UniProtKB-KW"/>
</dbReference>
<dbReference type="GO" id="GO:0008312">
    <property type="term" value="F:7S RNA binding"/>
    <property type="evidence" value="ECO:0007669"/>
    <property type="project" value="InterPro"/>
</dbReference>
<comment type="similarity">
    <text evidence="2">Belongs to the SRP19 family.</text>
</comment>
<evidence type="ECO:0000256" key="4">
    <source>
        <dbReference type="ARBA" id="ARBA00023135"/>
    </source>
</evidence>
<evidence type="ECO:0000256" key="2">
    <source>
        <dbReference type="ARBA" id="ARBA00008910"/>
    </source>
</evidence>
<dbReference type="Pfam" id="PF01922">
    <property type="entry name" value="SRP19"/>
    <property type="match status" value="1"/>
</dbReference>
<comment type="subcellular location">
    <subcellularLocation>
        <location evidence="1">Cytoplasm</location>
    </subcellularLocation>
</comment>
<protein>
    <submittedName>
        <fullName evidence="8">Uncharacterized protein</fullName>
    </submittedName>
</protein>
<dbReference type="GO" id="GO:0006617">
    <property type="term" value="P:SRP-dependent cotranslational protein targeting to membrane, signal sequence recognition"/>
    <property type="evidence" value="ECO:0007669"/>
    <property type="project" value="TreeGrafter"/>
</dbReference>
<keyword evidence="5" id="KW-0687">Ribonucleoprotein</keyword>
<dbReference type="AlphaFoldDB" id="A0A1X7VK78"/>
<evidence type="ECO:0000256" key="7">
    <source>
        <dbReference type="SAM" id="MobiDB-lite"/>
    </source>
</evidence>
<dbReference type="Gene3D" id="3.30.56.30">
    <property type="entry name" value="Signal recognition particle, SRP19-like subunit"/>
    <property type="match status" value="1"/>
</dbReference>
<evidence type="ECO:0000256" key="6">
    <source>
        <dbReference type="ARBA" id="ARBA00045518"/>
    </source>
</evidence>
<reference evidence="8" key="1">
    <citation type="submission" date="2017-05" db="UniProtKB">
        <authorList>
            <consortium name="EnsemblMetazoa"/>
        </authorList>
    </citation>
    <scope>IDENTIFICATION</scope>
</reference>
<dbReference type="SUPFAM" id="SSF69695">
    <property type="entry name" value="SRP19"/>
    <property type="match status" value="1"/>
</dbReference>
<accession>A0A1X7VK78</accession>
<dbReference type="PANTHER" id="PTHR17453">
    <property type="entry name" value="SIGNAL RECOGNITION PARTICLE 19 KD PROTEIN"/>
    <property type="match status" value="1"/>
</dbReference>